<name>A0ABQ4BJM6_9ACTN</name>
<evidence type="ECO:0000256" key="2">
    <source>
        <dbReference type="ARBA" id="ARBA00022801"/>
    </source>
</evidence>
<dbReference type="Pfam" id="PF00293">
    <property type="entry name" value="NUDIX"/>
    <property type="match status" value="1"/>
</dbReference>
<accession>A0ABQ4BJM6</accession>
<comment type="cofactor">
    <cofactor evidence="1">
        <name>Mg(2+)</name>
        <dbReference type="ChEBI" id="CHEBI:18420"/>
    </cofactor>
</comment>
<proteinExistence type="predicted"/>
<dbReference type="CDD" id="cd04683">
    <property type="entry name" value="NUDIX_Hydrolase"/>
    <property type="match status" value="1"/>
</dbReference>
<dbReference type="PANTHER" id="PTHR43046:SF16">
    <property type="entry name" value="ADP-RIBOSE PYROPHOSPHATASE YJHB-RELATED"/>
    <property type="match status" value="1"/>
</dbReference>
<dbReference type="PANTHER" id="PTHR43046">
    <property type="entry name" value="GDP-MANNOSE MANNOSYL HYDROLASE"/>
    <property type="match status" value="1"/>
</dbReference>
<dbReference type="Proteomes" id="UP000624709">
    <property type="component" value="Unassembled WGS sequence"/>
</dbReference>
<dbReference type="PROSITE" id="PS51462">
    <property type="entry name" value="NUDIX"/>
    <property type="match status" value="1"/>
</dbReference>
<gene>
    <name evidence="4" type="ORF">Apa02nite_069850</name>
</gene>
<evidence type="ECO:0000313" key="4">
    <source>
        <dbReference type="EMBL" id="GIE70877.1"/>
    </source>
</evidence>
<organism evidence="4 5">
    <name type="scientific">Actinoplanes palleronii</name>
    <dbReference type="NCBI Taxonomy" id="113570"/>
    <lineage>
        <taxon>Bacteria</taxon>
        <taxon>Bacillati</taxon>
        <taxon>Actinomycetota</taxon>
        <taxon>Actinomycetes</taxon>
        <taxon>Micromonosporales</taxon>
        <taxon>Micromonosporaceae</taxon>
        <taxon>Actinoplanes</taxon>
    </lineage>
</organism>
<evidence type="ECO:0000313" key="5">
    <source>
        <dbReference type="Proteomes" id="UP000624709"/>
    </source>
</evidence>
<dbReference type="InterPro" id="IPR020084">
    <property type="entry name" value="NUDIX_hydrolase_CS"/>
</dbReference>
<keyword evidence="5" id="KW-1185">Reference proteome</keyword>
<dbReference type="RefSeq" id="WP_203828859.1">
    <property type="nucleotide sequence ID" value="NZ_BAAATY010000035.1"/>
</dbReference>
<reference evidence="4 5" key="1">
    <citation type="submission" date="2021-01" db="EMBL/GenBank/DDBJ databases">
        <title>Whole genome shotgun sequence of Actinoplanes palleronii NBRC 14916.</title>
        <authorList>
            <person name="Komaki H."/>
            <person name="Tamura T."/>
        </authorList>
    </citation>
    <scope>NUCLEOTIDE SEQUENCE [LARGE SCALE GENOMIC DNA]</scope>
    <source>
        <strain evidence="4 5">NBRC 14916</strain>
    </source>
</reference>
<evidence type="ECO:0000259" key="3">
    <source>
        <dbReference type="PROSITE" id="PS51462"/>
    </source>
</evidence>
<sequence>MVSPRHPVDVLLLLRRDDQVLLALRDGTGYADGQWNLPSGKLEFGEDAVAGIIREAYEEIGITLAPAHLRLATTIHHRSSAEHARIGLAFAATFDPGAHGEPLNAEPHKCAKIAWFPAGRLPPDTYPYSAACVRAMLDTTPFVLSGWDD</sequence>
<dbReference type="InterPro" id="IPR015797">
    <property type="entry name" value="NUDIX_hydrolase-like_dom_sf"/>
</dbReference>
<keyword evidence="2" id="KW-0378">Hydrolase</keyword>
<dbReference type="InterPro" id="IPR000086">
    <property type="entry name" value="NUDIX_hydrolase_dom"/>
</dbReference>
<dbReference type="SUPFAM" id="SSF55811">
    <property type="entry name" value="Nudix"/>
    <property type="match status" value="1"/>
</dbReference>
<dbReference type="Gene3D" id="3.90.79.10">
    <property type="entry name" value="Nucleoside Triphosphate Pyrophosphohydrolase"/>
    <property type="match status" value="1"/>
</dbReference>
<protein>
    <recommendedName>
        <fullName evidence="3">Nudix hydrolase domain-containing protein</fullName>
    </recommendedName>
</protein>
<comment type="caution">
    <text evidence="4">The sequence shown here is derived from an EMBL/GenBank/DDBJ whole genome shotgun (WGS) entry which is preliminary data.</text>
</comment>
<feature type="domain" description="Nudix hydrolase" evidence="3">
    <location>
        <begin position="4"/>
        <end position="138"/>
    </location>
</feature>
<evidence type="ECO:0000256" key="1">
    <source>
        <dbReference type="ARBA" id="ARBA00001946"/>
    </source>
</evidence>
<dbReference type="EMBL" id="BOMS01000112">
    <property type="protein sequence ID" value="GIE70877.1"/>
    <property type="molecule type" value="Genomic_DNA"/>
</dbReference>
<dbReference type="PROSITE" id="PS00893">
    <property type="entry name" value="NUDIX_BOX"/>
    <property type="match status" value="1"/>
</dbReference>